<dbReference type="RefSeq" id="WP_165611569.1">
    <property type="nucleotide sequence ID" value="NZ_FQXB01000001.1"/>
</dbReference>
<dbReference type="InterPro" id="IPR011330">
    <property type="entry name" value="Glyco_hydro/deAcase_b/a-brl"/>
</dbReference>
<sequence>MLKSLLSGAFLAVVLGAILLVSLSIVAPAPISNVPPETPQTEVPVVAEVPQTEAPEIEAAETDADASAPATVPAVDEPQIETASDVLDTTPLEVPDTASIEGGLVDPEEAEAPNVASSSETPVEPSEPLSSIQTPTLEQDVAVSTVPADPIVVPEPETEQVELTQPETTEDQEITEEPVIVETTDPEPPIIENDTAATEPQDQSIETAEPAPTTDDEPTVTAGVATTSSGLPTGTSGVRVNRIIGSQPEAEAETAAPAEIDPNAPALQRYAATFENPDGTPTVSLVLLDDPALASGADLIRLLPFPVTLVVDSGTPDAISRMTAFRDAGAEVALRAQFPAGALPSDVEVTLQSALEAVPEAVAFVDEGGTGLQSSRDVTNQTIEAMAEDGRGLVIFPKGLNSALRTAQSEGVPAAAIYRDLDGDGQDARVIRRFVDQAAFRARQDGSVILLARLRPETLDALVGWDAANNRGQVVLAPLSAVLAPAAN</sequence>
<feature type="region of interest" description="Disordered" evidence="1">
    <location>
        <begin position="152"/>
        <end position="238"/>
    </location>
</feature>
<dbReference type="Gene3D" id="3.20.20.370">
    <property type="entry name" value="Glycoside hydrolase/deacetylase"/>
    <property type="match status" value="1"/>
</dbReference>
<keyword evidence="3" id="KW-1185">Reference proteome</keyword>
<protein>
    <submittedName>
        <fullName evidence="2">Uncharacterized conserved protein YibQ, putative polysaccharide deacetylase 2 family</fullName>
    </submittedName>
</protein>
<dbReference type="AlphaFoldDB" id="A0A1M5LMZ7"/>
<dbReference type="CDD" id="cd10936">
    <property type="entry name" value="CE4_DAC2"/>
    <property type="match status" value="1"/>
</dbReference>
<feature type="compositionally biased region" description="Low complexity" evidence="1">
    <location>
        <begin position="117"/>
        <end position="131"/>
    </location>
</feature>
<name>A0A1M5LMZ7_9RHOB</name>
<feature type="region of interest" description="Disordered" evidence="1">
    <location>
        <begin position="58"/>
        <end position="133"/>
    </location>
</feature>
<dbReference type="STRING" id="1508389.SAMN05444003_0379"/>
<organism evidence="2 3">
    <name type="scientific">Cognatiyoonia sediminum</name>
    <dbReference type="NCBI Taxonomy" id="1508389"/>
    <lineage>
        <taxon>Bacteria</taxon>
        <taxon>Pseudomonadati</taxon>
        <taxon>Pseudomonadota</taxon>
        <taxon>Alphaproteobacteria</taxon>
        <taxon>Rhodobacterales</taxon>
        <taxon>Paracoccaceae</taxon>
        <taxon>Cognatiyoonia</taxon>
    </lineage>
</organism>
<evidence type="ECO:0000256" key="1">
    <source>
        <dbReference type="SAM" id="MobiDB-lite"/>
    </source>
</evidence>
<dbReference type="SUPFAM" id="SSF88713">
    <property type="entry name" value="Glycoside hydrolase/deacetylase"/>
    <property type="match status" value="1"/>
</dbReference>
<gene>
    <name evidence="2" type="ORF">SAMN05444003_0379</name>
</gene>
<accession>A0A1M5LMZ7</accession>
<dbReference type="Proteomes" id="UP000184074">
    <property type="component" value="Unassembled WGS sequence"/>
</dbReference>
<proteinExistence type="predicted"/>
<reference evidence="2 3" key="1">
    <citation type="submission" date="2016-11" db="EMBL/GenBank/DDBJ databases">
        <authorList>
            <person name="Jaros S."/>
            <person name="Januszkiewicz K."/>
            <person name="Wedrychowicz H."/>
        </authorList>
    </citation>
    <scope>NUCLEOTIDE SEQUENCE [LARGE SCALE GENOMIC DNA]</scope>
    <source>
        <strain evidence="2 3">DSM 28715</strain>
    </source>
</reference>
<dbReference type="Pfam" id="PF04748">
    <property type="entry name" value="Polysacc_deac_2"/>
    <property type="match status" value="1"/>
</dbReference>
<feature type="compositionally biased region" description="Low complexity" evidence="1">
    <location>
        <begin position="226"/>
        <end position="237"/>
    </location>
</feature>
<dbReference type="InterPro" id="IPR006837">
    <property type="entry name" value="Divergent_DAC"/>
</dbReference>
<dbReference type="GO" id="GO:0005975">
    <property type="term" value="P:carbohydrate metabolic process"/>
    <property type="evidence" value="ECO:0007669"/>
    <property type="project" value="InterPro"/>
</dbReference>
<feature type="compositionally biased region" description="Polar residues" evidence="1">
    <location>
        <begin position="195"/>
        <end position="206"/>
    </location>
</feature>
<evidence type="ECO:0000313" key="2">
    <source>
        <dbReference type="EMBL" id="SHG66280.1"/>
    </source>
</evidence>
<evidence type="ECO:0000313" key="3">
    <source>
        <dbReference type="Proteomes" id="UP000184074"/>
    </source>
</evidence>
<dbReference type="EMBL" id="FQXB01000001">
    <property type="protein sequence ID" value="SHG66280.1"/>
    <property type="molecule type" value="Genomic_DNA"/>
</dbReference>